<proteinExistence type="predicted"/>
<organism evidence="2 3">
    <name type="scientific">Rotaria socialis</name>
    <dbReference type="NCBI Taxonomy" id="392032"/>
    <lineage>
        <taxon>Eukaryota</taxon>
        <taxon>Metazoa</taxon>
        <taxon>Spiralia</taxon>
        <taxon>Gnathifera</taxon>
        <taxon>Rotifera</taxon>
        <taxon>Eurotatoria</taxon>
        <taxon>Bdelloidea</taxon>
        <taxon>Philodinida</taxon>
        <taxon>Philodinidae</taxon>
        <taxon>Rotaria</taxon>
    </lineage>
</organism>
<comment type="caution">
    <text evidence="2">The sequence shown here is derived from an EMBL/GenBank/DDBJ whole genome shotgun (WGS) entry which is preliminary data.</text>
</comment>
<evidence type="ECO:0000313" key="3">
    <source>
        <dbReference type="Proteomes" id="UP000663838"/>
    </source>
</evidence>
<accession>A0A821Y9D6</accession>
<feature type="compositionally biased region" description="Low complexity" evidence="1">
    <location>
        <begin position="42"/>
        <end position="54"/>
    </location>
</feature>
<name>A0A821Y9D6_9BILA</name>
<dbReference type="AlphaFoldDB" id="A0A821Y9D6"/>
<dbReference type="EMBL" id="CAJOBS010016027">
    <property type="protein sequence ID" value="CAF4958634.1"/>
    <property type="molecule type" value="Genomic_DNA"/>
</dbReference>
<evidence type="ECO:0000313" key="2">
    <source>
        <dbReference type="EMBL" id="CAF4958634.1"/>
    </source>
</evidence>
<protein>
    <submittedName>
        <fullName evidence="2">Uncharacterized protein</fullName>
    </submittedName>
</protein>
<gene>
    <name evidence="2" type="ORF">TOA249_LOCUS34161</name>
</gene>
<reference evidence="2" key="1">
    <citation type="submission" date="2021-02" db="EMBL/GenBank/DDBJ databases">
        <authorList>
            <person name="Nowell W R."/>
        </authorList>
    </citation>
    <scope>NUCLEOTIDE SEQUENCE</scope>
</reference>
<feature type="region of interest" description="Disordered" evidence="1">
    <location>
        <begin position="31"/>
        <end position="54"/>
    </location>
</feature>
<dbReference type="Proteomes" id="UP000663838">
    <property type="component" value="Unassembled WGS sequence"/>
</dbReference>
<evidence type="ECO:0000256" key="1">
    <source>
        <dbReference type="SAM" id="MobiDB-lite"/>
    </source>
</evidence>
<feature type="non-terminal residue" evidence="2">
    <location>
        <position position="54"/>
    </location>
</feature>
<sequence>MIPPITLNLSYYYNETFLKLYEKAGKNRHRHRHRQSIVIGGSASASSSASAEKW</sequence>